<organism evidence="15">
    <name type="scientific">Arion vulgaris</name>
    <dbReference type="NCBI Taxonomy" id="1028688"/>
    <lineage>
        <taxon>Eukaryota</taxon>
        <taxon>Metazoa</taxon>
        <taxon>Spiralia</taxon>
        <taxon>Lophotrochozoa</taxon>
        <taxon>Mollusca</taxon>
        <taxon>Gastropoda</taxon>
        <taxon>Heterobranchia</taxon>
        <taxon>Euthyneura</taxon>
        <taxon>Panpulmonata</taxon>
        <taxon>Eupulmonata</taxon>
        <taxon>Stylommatophora</taxon>
        <taxon>Helicina</taxon>
        <taxon>Arionoidea</taxon>
        <taxon>Arionidae</taxon>
        <taxon>Arion</taxon>
    </lineage>
</organism>
<dbReference type="AlphaFoldDB" id="A0A0B6ZEP8"/>
<comment type="subcellular location">
    <subcellularLocation>
        <location evidence="2">Mitochondrion inner membrane</location>
        <topology evidence="2">Peripheral membrane protein</topology>
        <orientation evidence="2">Matrix side</orientation>
    </subcellularLocation>
</comment>
<keyword evidence="12" id="KW-0472">Membrane</keyword>
<comment type="subunit">
    <text evidence="4">Complex I is composed of 45 different subunits.</text>
</comment>
<dbReference type="GO" id="GO:0005743">
    <property type="term" value="C:mitochondrial inner membrane"/>
    <property type="evidence" value="ECO:0007669"/>
    <property type="project" value="UniProtKB-SubCell"/>
</dbReference>
<evidence type="ECO:0000256" key="3">
    <source>
        <dbReference type="ARBA" id="ARBA00005482"/>
    </source>
</evidence>
<evidence type="ECO:0000313" key="15">
    <source>
        <dbReference type="EMBL" id="CEK66331.1"/>
    </source>
</evidence>
<comment type="similarity">
    <text evidence="3">Belongs to the complex I NDUFA7 subunit family.</text>
</comment>
<keyword evidence="9" id="KW-0249">Electron transport</keyword>
<evidence type="ECO:0000256" key="4">
    <source>
        <dbReference type="ARBA" id="ARBA00011533"/>
    </source>
</evidence>
<keyword evidence="6" id="KW-0813">Transport</keyword>
<reference evidence="15" key="1">
    <citation type="submission" date="2014-12" db="EMBL/GenBank/DDBJ databases">
        <title>Insight into the proteome of Arion vulgaris.</title>
        <authorList>
            <person name="Aradska J."/>
            <person name="Bulat T."/>
            <person name="Smidak R."/>
            <person name="Sarate P."/>
            <person name="Gangsoo J."/>
            <person name="Sialana F."/>
            <person name="Bilban M."/>
            <person name="Lubec G."/>
        </authorList>
    </citation>
    <scope>NUCLEOTIDE SEQUENCE</scope>
    <source>
        <tissue evidence="15">Skin</tissue>
    </source>
</reference>
<evidence type="ECO:0000256" key="11">
    <source>
        <dbReference type="ARBA" id="ARBA00023128"/>
    </source>
</evidence>
<comment type="function">
    <text evidence="1">Accessory subunit of the mitochondrial membrane respiratory chain NADH dehydrogenase (Complex I), that is believed not to be involved in catalysis. Complex I functions in the transfer of electrons from NADH to the respiratory chain. The immediate electron acceptor for the enzyme is believed to be ubiquinone.</text>
</comment>
<evidence type="ECO:0000256" key="10">
    <source>
        <dbReference type="ARBA" id="ARBA00022990"/>
    </source>
</evidence>
<protein>
    <recommendedName>
        <fullName evidence="5">NADH dehydrogenase [ubiquinone] 1 alpha subcomplex subunit 7</fullName>
    </recommendedName>
    <alternativeName>
        <fullName evidence="14">Complex I-B14.5a</fullName>
    </alternativeName>
    <alternativeName>
        <fullName evidence="13">NADH-ubiquinone oxidoreductase subunit B14.5a</fullName>
    </alternativeName>
</protein>
<gene>
    <name evidence="15" type="primary">ORF58251</name>
</gene>
<dbReference type="InterPro" id="IPR009947">
    <property type="entry name" value="NDUA7"/>
</dbReference>
<keyword evidence="11" id="KW-0496">Mitochondrion</keyword>
<evidence type="ECO:0000256" key="6">
    <source>
        <dbReference type="ARBA" id="ARBA00022448"/>
    </source>
</evidence>
<evidence type="ECO:0000256" key="13">
    <source>
        <dbReference type="ARBA" id="ARBA00030360"/>
    </source>
</evidence>
<name>A0A0B6ZEP8_9EUPU</name>
<evidence type="ECO:0000256" key="9">
    <source>
        <dbReference type="ARBA" id="ARBA00022982"/>
    </source>
</evidence>
<evidence type="ECO:0000256" key="8">
    <source>
        <dbReference type="ARBA" id="ARBA00022792"/>
    </source>
</evidence>
<dbReference type="EMBL" id="HACG01019466">
    <property type="protein sequence ID" value="CEK66331.1"/>
    <property type="molecule type" value="Transcribed_RNA"/>
</dbReference>
<evidence type="ECO:0000256" key="5">
    <source>
        <dbReference type="ARBA" id="ARBA00016383"/>
    </source>
</evidence>
<dbReference type="PANTHER" id="PTHR12485:SF1">
    <property type="entry name" value="NADH DEHYDROGENASE [UBIQUINONE] 1 ALPHA SUBCOMPLEX SUBUNIT 7"/>
    <property type="match status" value="1"/>
</dbReference>
<keyword evidence="7" id="KW-0679">Respiratory chain</keyword>
<dbReference type="PANTHER" id="PTHR12485">
    <property type="entry name" value="NADH-UBIQUINONE OXIDOREDUCTASE SUBUNIT B"/>
    <property type="match status" value="1"/>
</dbReference>
<evidence type="ECO:0000256" key="1">
    <source>
        <dbReference type="ARBA" id="ARBA00003195"/>
    </source>
</evidence>
<accession>A0A0B6ZEP8</accession>
<keyword evidence="8" id="KW-0999">Mitochondrion inner membrane</keyword>
<dbReference type="GO" id="GO:0006120">
    <property type="term" value="P:mitochondrial electron transport, NADH to ubiquinone"/>
    <property type="evidence" value="ECO:0007669"/>
    <property type="project" value="TreeGrafter"/>
</dbReference>
<feature type="non-terminal residue" evidence="15">
    <location>
        <position position="1"/>
    </location>
</feature>
<keyword evidence="10" id="KW-0007">Acetylation</keyword>
<evidence type="ECO:0000256" key="2">
    <source>
        <dbReference type="ARBA" id="ARBA00004443"/>
    </source>
</evidence>
<evidence type="ECO:0000256" key="12">
    <source>
        <dbReference type="ARBA" id="ARBA00023136"/>
    </source>
</evidence>
<proteinExistence type="inferred from homology"/>
<evidence type="ECO:0000256" key="7">
    <source>
        <dbReference type="ARBA" id="ARBA00022660"/>
    </source>
</evidence>
<evidence type="ECO:0000256" key="14">
    <source>
        <dbReference type="ARBA" id="ARBA00033401"/>
    </source>
</evidence>
<dbReference type="Pfam" id="PF07347">
    <property type="entry name" value="CI-B14_5a"/>
    <property type="match status" value="1"/>
</dbReference>
<sequence>VYKMVYKRPPNVRDVTPILKRIRNWLLSHDETILAHRYEGHIAKRTQPQPNLPPGVSSKLSANYYCTRDARRESRPPVSIFDASRGLLTAGETPLAKSSIKPGFSYSWDTGKFENDKK</sequence>